<dbReference type="AlphaFoldDB" id="A0A2K3NMI5"/>
<proteinExistence type="predicted"/>
<evidence type="ECO:0008006" key="4">
    <source>
        <dbReference type="Google" id="ProtNLM"/>
    </source>
</evidence>
<protein>
    <recommendedName>
        <fullName evidence="4">Cysteine-rich receptor-like protein kinase</fullName>
    </recommendedName>
</protein>
<accession>A0A2K3NMI5</accession>
<evidence type="ECO:0000313" key="2">
    <source>
        <dbReference type="EMBL" id="PNY04230.1"/>
    </source>
</evidence>
<gene>
    <name evidence="2" type="ORF">L195_g000646</name>
</gene>
<evidence type="ECO:0000313" key="3">
    <source>
        <dbReference type="Proteomes" id="UP000236291"/>
    </source>
</evidence>
<reference evidence="2 3" key="1">
    <citation type="journal article" date="2014" name="Am. J. Bot.">
        <title>Genome assembly and annotation for red clover (Trifolium pratense; Fabaceae).</title>
        <authorList>
            <person name="Istvanek J."/>
            <person name="Jaros M."/>
            <person name="Krenek A."/>
            <person name="Repkova J."/>
        </authorList>
    </citation>
    <scope>NUCLEOTIDE SEQUENCE [LARGE SCALE GENOMIC DNA]</scope>
    <source>
        <strain evidence="3">cv. Tatra</strain>
        <tissue evidence="2">Young leaves</tissue>
    </source>
</reference>
<dbReference type="EMBL" id="ASHM01000236">
    <property type="protein sequence ID" value="PNY04230.1"/>
    <property type="molecule type" value="Genomic_DNA"/>
</dbReference>
<organism evidence="2 3">
    <name type="scientific">Trifolium pratense</name>
    <name type="common">Red clover</name>
    <dbReference type="NCBI Taxonomy" id="57577"/>
    <lineage>
        <taxon>Eukaryota</taxon>
        <taxon>Viridiplantae</taxon>
        <taxon>Streptophyta</taxon>
        <taxon>Embryophyta</taxon>
        <taxon>Tracheophyta</taxon>
        <taxon>Spermatophyta</taxon>
        <taxon>Magnoliopsida</taxon>
        <taxon>eudicotyledons</taxon>
        <taxon>Gunneridae</taxon>
        <taxon>Pentapetalae</taxon>
        <taxon>rosids</taxon>
        <taxon>fabids</taxon>
        <taxon>Fabales</taxon>
        <taxon>Fabaceae</taxon>
        <taxon>Papilionoideae</taxon>
        <taxon>50 kb inversion clade</taxon>
        <taxon>NPAAA clade</taxon>
        <taxon>Hologalegina</taxon>
        <taxon>IRL clade</taxon>
        <taxon>Trifolieae</taxon>
        <taxon>Trifolium</taxon>
    </lineage>
</organism>
<sequence length="182" mass="20677">MGIGLEVVITIPNVTPPSSMRIVRHSGNSQGSQDCDWAFLPLEGRSGGILSLRSKAREKGVNMEVCHFQQKWWSLGEFLEDLELVDLPLLGRFNNFWLENKRFKKEVEVAWGNLRAEGWMDYVLKEKLKGLKNSLKSWHKQECGGMESHSKGLVPEIEVLDSRGEESDLSSSKIQSRKGKFD</sequence>
<feature type="region of interest" description="Disordered" evidence="1">
    <location>
        <begin position="161"/>
        <end position="182"/>
    </location>
</feature>
<name>A0A2K3NMI5_TRIPR</name>
<reference evidence="2 3" key="2">
    <citation type="journal article" date="2017" name="Front. Plant Sci.">
        <title>Gene Classification and Mining of Molecular Markers Useful in Red Clover (Trifolium pratense) Breeding.</title>
        <authorList>
            <person name="Istvanek J."/>
            <person name="Dluhosova J."/>
            <person name="Dluhos P."/>
            <person name="Patkova L."/>
            <person name="Nedelnik J."/>
            <person name="Repkova J."/>
        </authorList>
    </citation>
    <scope>NUCLEOTIDE SEQUENCE [LARGE SCALE GENOMIC DNA]</scope>
    <source>
        <strain evidence="3">cv. Tatra</strain>
        <tissue evidence="2">Young leaves</tissue>
    </source>
</reference>
<evidence type="ECO:0000256" key="1">
    <source>
        <dbReference type="SAM" id="MobiDB-lite"/>
    </source>
</evidence>
<comment type="caution">
    <text evidence="2">The sequence shown here is derived from an EMBL/GenBank/DDBJ whole genome shotgun (WGS) entry which is preliminary data.</text>
</comment>
<dbReference type="Proteomes" id="UP000236291">
    <property type="component" value="Unassembled WGS sequence"/>
</dbReference>